<sequence length="85" mass="10189">MDMNKYNKQKNFFSIVHTIFFFTWIILKEIYLDKEYFFYIVLNIYVIFSGISFLVILKLNDKLGEKKFTSIMLVIVILASILSFL</sequence>
<protein>
    <submittedName>
        <fullName evidence="2">Uncharacterized protein</fullName>
    </submittedName>
</protein>
<keyword evidence="1" id="KW-0812">Transmembrane</keyword>
<evidence type="ECO:0000313" key="3">
    <source>
        <dbReference type="Proteomes" id="UP000242497"/>
    </source>
</evidence>
<dbReference type="RefSeq" id="WP_072891060.1">
    <property type="nucleotide sequence ID" value="NZ_FRAE01000140.1"/>
</dbReference>
<keyword evidence="1" id="KW-1133">Transmembrane helix</keyword>
<dbReference type="AlphaFoldDB" id="A0A1M6UF34"/>
<evidence type="ECO:0000256" key="1">
    <source>
        <dbReference type="SAM" id="Phobius"/>
    </source>
</evidence>
<keyword evidence="3" id="KW-1185">Reference proteome</keyword>
<gene>
    <name evidence="2" type="ORF">SAMN02744037_02788</name>
</gene>
<feature type="transmembrane region" description="Helical" evidence="1">
    <location>
        <begin position="36"/>
        <end position="56"/>
    </location>
</feature>
<feature type="transmembrane region" description="Helical" evidence="1">
    <location>
        <begin position="68"/>
        <end position="84"/>
    </location>
</feature>
<proteinExistence type="predicted"/>
<accession>A0A1M6UF34</accession>
<reference evidence="3" key="1">
    <citation type="submission" date="2016-11" db="EMBL/GenBank/DDBJ databases">
        <authorList>
            <person name="Varghese N."/>
            <person name="Submissions S."/>
        </authorList>
    </citation>
    <scope>NUCLEOTIDE SEQUENCE [LARGE SCALE GENOMIC DNA]</scope>
    <source>
        <strain evidence="3">DSM 15518</strain>
    </source>
</reference>
<keyword evidence="1" id="KW-0472">Membrane</keyword>
<organism evidence="2 3">
    <name type="scientific">Tepidibacter formicigenes DSM 15518</name>
    <dbReference type="NCBI Taxonomy" id="1123349"/>
    <lineage>
        <taxon>Bacteria</taxon>
        <taxon>Bacillati</taxon>
        <taxon>Bacillota</taxon>
        <taxon>Clostridia</taxon>
        <taxon>Peptostreptococcales</taxon>
        <taxon>Peptostreptococcaceae</taxon>
        <taxon>Tepidibacter</taxon>
    </lineage>
</organism>
<feature type="transmembrane region" description="Helical" evidence="1">
    <location>
        <begin position="12"/>
        <end position="30"/>
    </location>
</feature>
<name>A0A1M6UF34_9FIRM</name>
<dbReference type="Proteomes" id="UP000242497">
    <property type="component" value="Unassembled WGS sequence"/>
</dbReference>
<dbReference type="EMBL" id="FRAE01000140">
    <property type="protein sequence ID" value="SHK67800.1"/>
    <property type="molecule type" value="Genomic_DNA"/>
</dbReference>
<evidence type="ECO:0000313" key="2">
    <source>
        <dbReference type="EMBL" id="SHK67800.1"/>
    </source>
</evidence>